<dbReference type="OrthoDB" id="75720at2759"/>
<dbReference type="RefSeq" id="XP_022457778.1">
    <property type="nucleotide sequence ID" value="XM_022603948.1"/>
</dbReference>
<evidence type="ECO:0008006" key="10">
    <source>
        <dbReference type="Google" id="ProtNLM"/>
    </source>
</evidence>
<dbReference type="EMBL" id="HG793126">
    <property type="protein sequence ID" value="CDK25767.1"/>
    <property type="molecule type" value="Genomic_DNA"/>
</dbReference>
<reference evidence="8" key="2">
    <citation type="submission" date="2014-02" db="EMBL/GenBank/DDBJ databases">
        <title>Complete DNA sequence of /Kuraishia capsulata/ illustrates novel genomic features among budding yeasts (/Saccharomycotina/).</title>
        <authorList>
            <person name="Morales L."/>
            <person name="Noel B."/>
            <person name="Porcel B."/>
            <person name="Marcet-Houben M."/>
            <person name="Hullo M-F."/>
            <person name="Sacerdot C."/>
            <person name="Tekaia F."/>
            <person name="Leh-Louis V."/>
            <person name="Despons L."/>
            <person name="Khanna V."/>
            <person name="Aury J-M."/>
            <person name="Barbe V."/>
            <person name="Couloux A."/>
            <person name="Labadie K."/>
            <person name="Pelletier E."/>
            <person name="Souciet J-L."/>
            <person name="Boekhout T."/>
            <person name="Gabaldon T."/>
            <person name="Wincker P."/>
            <person name="Dujon B."/>
        </authorList>
    </citation>
    <scope>NUCLEOTIDE SEQUENCE</scope>
    <source>
        <strain evidence="8">CBS 1993</strain>
    </source>
</reference>
<gene>
    <name evidence="8" type="ORF">KUCA_T00001737001</name>
</gene>
<feature type="transmembrane region" description="Helical" evidence="7">
    <location>
        <begin position="51"/>
        <end position="72"/>
    </location>
</feature>
<dbReference type="GO" id="GO:0005774">
    <property type="term" value="C:vacuolar membrane"/>
    <property type="evidence" value="ECO:0007669"/>
    <property type="project" value="TreeGrafter"/>
</dbReference>
<accession>W6MLN6</accession>
<evidence type="ECO:0000313" key="8">
    <source>
        <dbReference type="EMBL" id="CDK25767.1"/>
    </source>
</evidence>
<dbReference type="GeneID" id="34519166"/>
<dbReference type="HOGENOM" id="CLU_046327_0_0_1"/>
<evidence type="ECO:0000313" key="9">
    <source>
        <dbReference type="Proteomes" id="UP000019384"/>
    </source>
</evidence>
<evidence type="ECO:0000256" key="6">
    <source>
        <dbReference type="ARBA" id="ARBA00023136"/>
    </source>
</evidence>
<dbReference type="GO" id="GO:0000324">
    <property type="term" value="C:fungal-type vacuole"/>
    <property type="evidence" value="ECO:0007669"/>
    <property type="project" value="EnsemblFungi"/>
</dbReference>
<reference evidence="8" key="1">
    <citation type="submission" date="2013-12" db="EMBL/GenBank/DDBJ databases">
        <authorList>
            <person name="Genoscope - CEA"/>
        </authorList>
    </citation>
    <scope>NUCLEOTIDE SEQUENCE</scope>
    <source>
        <strain evidence="8">CBS 1993</strain>
    </source>
</reference>
<protein>
    <recommendedName>
        <fullName evidence="10">Cystinosin</fullName>
    </recommendedName>
</protein>
<dbReference type="Pfam" id="PF04193">
    <property type="entry name" value="PQ-loop"/>
    <property type="match status" value="2"/>
</dbReference>
<evidence type="ECO:0000256" key="5">
    <source>
        <dbReference type="ARBA" id="ARBA00022989"/>
    </source>
</evidence>
<dbReference type="Proteomes" id="UP000019384">
    <property type="component" value="Unassembled WGS sequence"/>
</dbReference>
<proteinExistence type="predicted"/>
<dbReference type="STRING" id="1382522.W6MLN6"/>
<feature type="transmembrane region" description="Helical" evidence="7">
    <location>
        <begin position="84"/>
        <end position="106"/>
    </location>
</feature>
<keyword evidence="6 7" id="KW-0472">Membrane</keyword>
<comment type="subcellular location">
    <subcellularLocation>
        <location evidence="1">Endomembrane system</location>
        <topology evidence="1">Multi-pass membrane protein</topology>
    </subcellularLocation>
</comment>
<evidence type="ECO:0000256" key="2">
    <source>
        <dbReference type="ARBA" id="ARBA00022448"/>
    </source>
</evidence>
<evidence type="ECO:0000256" key="1">
    <source>
        <dbReference type="ARBA" id="ARBA00004127"/>
    </source>
</evidence>
<dbReference type="GO" id="GO:0005886">
    <property type="term" value="C:plasma membrane"/>
    <property type="evidence" value="ECO:0007669"/>
    <property type="project" value="EnsemblFungi"/>
</dbReference>
<feature type="transmembrane region" description="Helical" evidence="7">
    <location>
        <begin position="191"/>
        <end position="209"/>
    </location>
</feature>
<dbReference type="Gene3D" id="1.20.1280.290">
    <property type="match status" value="1"/>
</dbReference>
<keyword evidence="2" id="KW-0813">Transport</keyword>
<dbReference type="GO" id="GO:0015184">
    <property type="term" value="F:L-cystine transmembrane transporter activity"/>
    <property type="evidence" value="ECO:0007669"/>
    <property type="project" value="EnsemblFungi"/>
</dbReference>
<dbReference type="InterPro" id="IPR005282">
    <property type="entry name" value="LC_transporter"/>
</dbReference>
<keyword evidence="3 7" id="KW-0812">Transmembrane</keyword>
<dbReference type="PANTHER" id="PTHR13131">
    <property type="entry name" value="CYSTINOSIN"/>
    <property type="match status" value="1"/>
</dbReference>
<evidence type="ECO:0000256" key="7">
    <source>
        <dbReference type="SAM" id="Phobius"/>
    </source>
</evidence>
<evidence type="ECO:0000256" key="4">
    <source>
        <dbReference type="ARBA" id="ARBA00022737"/>
    </source>
</evidence>
<keyword evidence="5 7" id="KW-1133">Transmembrane helix</keyword>
<dbReference type="InterPro" id="IPR006603">
    <property type="entry name" value="PQ-loop_rpt"/>
</dbReference>
<dbReference type="PANTHER" id="PTHR13131:SF5">
    <property type="entry name" value="CYSTINOSIN"/>
    <property type="match status" value="1"/>
</dbReference>
<dbReference type="GO" id="GO:0005768">
    <property type="term" value="C:endosome"/>
    <property type="evidence" value="ECO:0007669"/>
    <property type="project" value="EnsemblFungi"/>
</dbReference>
<organism evidence="8 9">
    <name type="scientific">Kuraishia capsulata CBS 1993</name>
    <dbReference type="NCBI Taxonomy" id="1382522"/>
    <lineage>
        <taxon>Eukaryota</taxon>
        <taxon>Fungi</taxon>
        <taxon>Dikarya</taxon>
        <taxon>Ascomycota</taxon>
        <taxon>Saccharomycotina</taxon>
        <taxon>Pichiomycetes</taxon>
        <taxon>Pichiales</taxon>
        <taxon>Pichiaceae</taxon>
        <taxon>Kuraishia</taxon>
    </lineage>
</organism>
<name>W6MLN6_9ASCO</name>
<keyword evidence="4" id="KW-0677">Repeat</keyword>
<evidence type="ECO:0000256" key="3">
    <source>
        <dbReference type="ARBA" id="ARBA00022692"/>
    </source>
</evidence>
<sequence length="225" mass="26144">MKSSDGFSLDFLYLNTLGYVCYSTSLILQVYSTLVRQQFHDKFGNYPLLSFIDVVYTVHGFILNTITLSLVYTKPFSRTLSWKVHSFTKFFYLVLFVFTASCLLSGSPTKYLTLAIDLAYFKISISFFKYIPQLYHNFTRKSVVGYPKAQIYLDLAGGTFSLLQLFLDNYIDNDGTFAWSEIFHNEGKFGLALVTFFFDFCFISQFWLYRHDHKQVKLVETFGSV</sequence>
<keyword evidence="9" id="KW-1185">Reference proteome</keyword>
<feature type="transmembrane region" description="Helical" evidence="7">
    <location>
        <begin position="12"/>
        <end position="31"/>
    </location>
</feature>
<dbReference type="AlphaFoldDB" id="W6MLN6"/>